<name>A0A085Z660_9FLAO</name>
<dbReference type="Proteomes" id="UP000028713">
    <property type="component" value="Unassembled WGS sequence"/>
</dbReference>
<dbReference type="Pfam" id="PF09965">
    <property type="entry name" value="DUF2199"/>
    <property type="match status" value="1"/>
</dbReference>
<dbReference type="InterPro" id="IPR018697">
    <property type="entry name" value="DUF2199"/>
</dbReference>
<protein>
    <recommendedName>
        <fullName evidence="3">DUF2199 domain-containing protein</fullName>
    </recommendedName>
</protein>
<accession>A0A085Z660</accession>
<dbReference type="eggNOG" id="COG4899">
    <property type="taxonomic scope" value="Bacteria"/>
</dbReference>
<organism evidence="1 2">
    <name type="scientific">Chryseobacterium formosense</name>
    <dbReference type="NCBI Taxonomy" id="236814"/>
    <lineage>
        <taxon>Bacteria</taxon>
        <taxon>Pseudomonadati</taxon>
        <taxon>Bacteroidota</taxon>
        <taxon>Flavobacteriia</taxon>
        <taxon>Flavobacteriales</taxon>
        <taxon>Weeksellaceae</taxon>
        <taxon>Chryseobacterium group</taxon>
        <taxon>Chryseobacterium</taxon>
    </lineage>
</organism>
<dbReference type="OrthoDB" id="4404538at2"/>
<dbReference type="AlphaFoldDB" id="A0A085Z660"/>
<evidence type="ECO:0000313" key="2">
    <source>
        <dbReference type="Proteomes" id="UP000028713"/>
    </source>
</evidence>
<gene>
    <name evidence="1" type="ORF">IX39_04550</name>
</gene>
<dbReference type="EMBL" id="JPRP01000001">
    <property type="protein sequence ID" value="KFE99923.1"/>
    <property type="molecule type" value="Genomic_DNA"/>
</dbReference>
<dbReference type="STRING" id="236814.IX39_04550"/>
<dbReference type="RefSeq" id="WP_034673818.1">
    <property type="nucleotide sequence ID" value="NZ_FPAP01000002.1"/>
</dbReference>
<sequence>MKLFQFLNKNKETKFQCLCCGQIYDEIPLTFGSEFPSYYFTIPENEISERVEYEKSLCIIDDHFFHRVRLAIPVLDYSENLNFDIWVTISEENFIKRNENWNDEERIHLEPYFGYLQNEIFGYQNTLNLHTVSIENKPGIIPNVQVIDDSHQLYSDQKNGISLEKAKSIVQNILKIHHN</sequence>
<comment type="caution">
    <text evidence="1">The sequence shown here is derived from an EMBL/GenBank/DDBJ whole genome shotgun (WGS) entry which is preliminary data.</text>
</comment>
<evidence type="ECO:0000313" key="1">
    <source>
        <dbReference type="EMBL" id="KFE99923.1"/>
    </source>
</evidence>
<evidence type="ECO:0008006" key="3">
    <source>
        <dbReference type="Google" id="ProtNLM"/>
    </source>
</evidence>
<keyword evidence="2" id="KW-1185">Reference proteome</keyword>
<proteinExistence type="predicted"/>
<reference evidence="1 2" key="1">
    <citation type="submission" date="2014-07" db="EMBL/GenBank/DDBJ databases">
        <title>Genome of Chryseobacterium formosense LMG 24722.</title>
        <authorList>
            <person name="Pipes S.E."/>
            <person name="Stropko S.J."/>
            <person name="Newman J.D."/>
        </authorList>
    </citation>
    <scope>NUCLEOTIDE SEQUENCE [LARGE SCALE GENOMIC DNA]</scope>
    <source>
        <strain evidence="1 2">LMG 24722</strain>
    </source>
</reference>